<organism evidence="3 4">
    <name type="scientific">Plakobranchus ocellatus</name>
    <dbReference type="NCBI Taxonomy" id="259542"/>
    <lineage>
        <taxon>Eukaryota</taxon>
        <taxon>Metazoa</taxon>
        <taxon>Spiralia</taxon>
        <taxon>Lophotrochozoa</taxon>
        <taxon>Mollusca</taxon>
        <taxon>Gastropoda</taxon>
        <taxon>Heterobranchia</taxon>
        <taxon>Euthyneura</taxon>
        <taxon>Panpulmonata</taxon>
        <taxon>Sacoglossa</taxon>
        <taxon>Placobranchoidea</taxon>
        <taxon>Plakobranchidae</taxon>
        <taxon>Plakobranchus</taxon>
    </lineage>
</organism>
<dbReference type="InterPro" id="IPR001079">
    <property type="entry name" value="Galectin_CRD"/>
</dbReference>
<dbReference type="GO" id="GO:0030246">
    <property type="term" value="F:carbohydrate binding"/>
    <property type="evidence" value="ECO:0007669"/>
    <property type="project" value="UniProtKB-KW"/>
</dbReference>
<proteinExistence type="predicted"/>
<keyword evidence="4" id="KW-1185">Reference proteome</keyword>
<evidence type="ECO:0000256" key="1">
    <source>
        <dbReference type="ARBA" id="ARBA00022734"/>
    </source>
</evidence>
<dbReference type="Gene3D" id="2.60.120.200">
    <property type="match status" value="1"/>
</dbReference>
<feature type="domain" description="Galectin" evidence="2">
    <location>
        <begin position="75"/>
        <end position="185"/>
    </location>
</feature>
<evidence type="ECO:0000313" key="4">
    <source>
        <dbReference type="Proteomes" id="UP000735302"/>
    </source>
</evidence>
<dbReference type="SUPFAM" id="SSF49899">
    <property type="entry name" value="Concanavalin A-like lectins/glucanases"/>
    <property type="match status" value="1"/>
</dbReference>
<gene>
    <name evidence="3" type="ORF">PoB_004112300</name>
</gene>
<dbReference type="Pfam" id="PF00337">
    <property type="entry name" value="Gal-bind_lectin"/>
    <property type="match status" value="1"/>
</dbReference>
<dbReference type="InterPro" id="IPR013320">
    <property type="entry name" value="ConA-like_dom_sf"/>
</dbReference>
<sequence>MSVHVQSSDECLMACLSDSQCMGVNFRSLDVASADSPDCRMCSELQSIETGSVKDGVNFQMPYTHRVNWPEEAISIPCQINDGFTIYIAAIASERFGVYLHEQNCNSAFTNCAADFFVDVSFDEPARNNFLVLNKRKDGVWQDFQEWVENNGAIRLGQPFKMLLVVSSSVYVLIVEGREIVKFRVGPYEIRNTAKISTVGLKPQSIAFFCPTDC</sequence>
<name>A0AAV4B4W0_9GAST</name>
<evidence type="ECO:0000313" key="3">
    <source>
        <dbReference type="EMBL" id="GFO14618.1"/>
    </source>
</evidence>
<comment type="caution">
    <text evidence="3">The sequence shown here is derived from an EMBL/GenBank/DDBJ whole genome shotgun (WGS) entry which is preliminary data.</text>
</comment>
<keyword evidence="1" id="KW-0430">Lectin</keyword>
<reference evidence="3 4" key="1">
    <citation type="journal article" date="2021" name="Elife">
        <title>Chloroplast acquisition without the gene transfer in kleptoplastic sea slugs, Plakobranchus ocellatus.</title>
        <authorList>
            <person name="Maeda T."/>
            <person name="Takahashi S."/>
            <person name="Yoshida T."/>
            <person name="Shimamura S."/>
            <person name="Takaki Y."/>
            <person name="Nagai Y."/>
            <person name="Toyoda A."/>
            <person name="Suzuki Y."/>
            <person name="Arimoto A."/>
            <person name="Ishii H."/>
            <person name="Satoh N."/>
            <person name="Nishiyama T."/>
            <person name="Hasebe M."/>
            <person name="Maruyama T."/>
            <person name="Minagawa J."/>
            <person name="Obokata J."/>
            <person name="Shigenobu S."/>
        </authorList>
    </citation>
    <scope>NUCLEOTIDE SEQUENCE [LARGE SCALE GENOMIC DNA]</scope>
</reference>
<dbReference type="AlphaFoldDB" id="A0AAV4B4W0"/>
<protein>
    <recommendedName>
        <fullName evidence="2">Galectin domain-containing protein</fullName>
    </recommendedName>
</protein>
<dbReference type="Proteomes" id="UP000735302">
    <property type="component" value="Unassembled WGS sequence"/>
</dbReference>
<evidence type="ECO:0000259" key="2">
    <source>
        <dbReference type="Pfam" id="PF00337"/>
    </source>
</evidence>
<accession>A0AAV4B4W0</accession>
<dbReference type="EMBL" id="BLXT01004580">
    <property type="protein sequence ID" value="GFO14618.1"/>
    <property type="molecule type" value="Genomic_DNA"/>
</dbReference>